<dbReference type="InterPro" id="IPR009071">
    <property type="entry name" value="HMG_box_dom"/>
</dbReference>
<evidence type="ECO:0000259" key="2">
    <source>
        <dbReference type="PROSITE" id="PS50118"/>
    </source>
</evidence>
<accession>A0A9N9C4N0</accession>
<dbReference type="EMBL" id="CAJVPI010001047">
    <property type="protein sequence ID" value="CAG8591292.1"/>
    <property type="molecule type" value="Genomic_DNA"/>
</dbReference>
<evidence type="ECO:0000256" key="1">
    <source>
        <dbReference type="PROSITE-ProRule" id="PRU00267"/>
    </source>
</evidence>
<dbReference type="AlphaFoldDB" id="A0A9N9C4N0"/>
<keyword evidence="1" id="KW-0238">DNA-binding</keyword>
<proteinExistence type="predicted"/>
<dbReference type="Pfam" id="PF00505">
    <property type="entry name" value="HMG_box"/>
    <property type="match status" value="1"/>
</dbReference>
<dbReference type="SUPFAM" id="SSF47095">
    <property type="entry name" value="HMG-box"/>
    <property type="match status" value="1"/>
</dbReference>
<dbReference type="Proteomes" id="UP000789739">
    <property type="component" value="Unassembled WGS sequence"/>
</dbReference>
<dbReference type="CDD" id="cd01389">
    <property type="entry name" value="HMG-box_ROX1-like"/>
    <property type="match status" value="1"/>
</dbReference>
<name>A0A9N9C4N0_9GLOM</name>
<dbReference type="Gene3D" id="1.10.30.10">
    <property type="entry name" value="High mobility group box domain"/>
    <property type="match status" value="1"/>
</dbReference>
<dbReference type="GO" id="GO:0003677">
    <property type="term" value="F:DNA binding"/>
    <property type="evidence" value="ECO:0007669"/>
    <property type="project" value="UniProtKB-UniRule"/>
</dbReference>
<evidence type="ECO:0000313" key="3">
    <source>
        <dbReference type="EMBL" id="CAG8591292.1"/>
    </source>
</evidence>
<dbReference type="PROSITE" id="PS50118">
    <property type="entry name" value="HMG_BOX_2"/>
    <property type="match status" value="1"/>
</dbReference>
<protein>
    <submittedName>
        <fullName evidence="3">2825_t:CDS:1</fullName>
    </submittedName>
</protein>
<organism evidence="3 4">
    <name type="scientific">Paraglomus brasilianum</name>
    <dbReference type="NCBI Taxonomy" id="144538"/>
    <lineage>
        <taxon>Eukaryota</taxon>
        <taxon>Fungi</taxon>
        <taxon>Fungi incertae sedis</taxon>
        <taxon>Mucoromycota</taxon>
        <taxon>Glomeromycotina</taxon>
        <taxon>Glomeromycetes</taxon>
        <taxon>Paraglomerales</taxon>
        <taxon>Paraglomeraceae</taxon>
        <taxon>Paraglomus</taxon>
    </lineage>
</organism>
<gene>
    <name evidence="3" type="ORF">PBRASI_LOCUS7138</name>
</gene>
<keyword evidence="4" id="KW-1185">Reference proteome</keyword>
<sequence>MSALVPIKPATTLFNDQSHTDPSSTNTPATSIFNYTDSLSLFEIGLLIYPPYVLTVCLDVLLDPTYKGPCSQNPWILFRRDFESRLRSQFPDKLFTIHEVSKIAGNQWKVQPDLVKAYFGVLSKLAQERHKRAFPGYVYKPRRIIQRKRNGEYLFRNTDKYTLMDATKRMRVAVVFLSNLLIVNCYPLW</sequence>
<comment type="caution">
    <text evidence="3">The sequence shown here is derived from an EMBL/GenBank/DDBJ whole genome shotgun (WGS) entry which is preliminary data.</text>
</comment>
<feature type="domain" description="HMG box" evidence="2">
    <location>
        <begin position="68"/>
        <end position="138"/>
    </location>
</feature>
<dbReference type="SMART" id="SM00398">
    <property type="entry name" value="HMG"/>
    <property type="match status" value="1"/>
</dbReference>
<keyword evidence="1" id="KW-0539">Nucleus</keyword>
<dbReference type="OrthoDB" id="6247875at2759"/>
<evidence type="ECO:0000313" key="4">
    <source>
        <dbReference type="Proteomes" id="UP000789739"/>
    </source>
</evidence>
<dbReference type="InterPro" id="IPR036910">
    <property type="entry name" value="HMG_box_dom_sf"/>
</dbReference>
<reference evidence="3" key="1">
    <citation type="submission" date="2021-06" db="EMBL/GenBank/DDBJ databases">
        <authorList>
            <person name="Kallberg Y."/>
            <person name="Tangrot J."/>
            <person name="Rosling A."/>
        </authorList>
    </citation>
    <scope>NUCLEOTIDE SEQUENCE</scope>
    <source>
        <strain evidence="3">BR232B</strain>
    </source>
</reference>
<dbReference type="GO" id="GO:0005634">
    <property type="term" value="C:nucleus"/>
    <property type="evidence" value="ECO:0007669"/>
    <property type="project" value="UniProtKB-UniRule"/>
</dbReference>
<feature type="DNA-binding region" description="HMG box" evidence="1">
    <location>
        <begin position="68"/>
        <end position="138"/>
    </location>
</feature>